<dbReference type="SUPFAM" id="SSF50939">
    <property type="entry name" value="Sialidases"/>
    <property type="match status" value="1"/>
</dbReference>
<comment type="caution">
    <text evidence="3">The sequence shown here is derived from an EMBL/GenBank/DDBJ whole genome shotgun (WGS) entry which is preliminary data.</text>
</comment>
<evidence type="ECO:0000259" key="1">
    <source>
        <dbReference type="Pfam" id="PF22585"/>
    </source>
</evidence>
<dbReference type="Pfam" id="PF24067">
    <property type="entry name" value="Beta-prop_BT_1020"/>
    <property type="match status" value="1"/>
</dbReference>
<dbReference type="CDD" id="cd15482">
    <property type="entry name" value="Sialidase_non-viral"/>
    <property type="match status" value="1"/>
</dbReference>
<dbReference type="Pfam" id="PF22585">
    <property type="entry name" value="Sialidase-like_CBM"/>
    <property type="match status" value="1"/>
</dbReference>
<keyword evidence="4" id="KW-1185">Reference proteome</keyword>
<evidence type="ECO:0008006" key="5">
    <source>
        <dbReference type="Google" id="ProtNLM"/>
    </source>
</evidence>
<feature type="domain" description="BT-1020-like structural beta-sandwich" evidence="1">
    <location>
        <begin position="431"/>
        <end position="587"/>
    </location>
</feature>
<evidence type="ECO:0000313" key="3">
    <source>
        <dbReference type="EMBL" id="MEX6689558.1"/>
    </source>
</evidence>
<dbReference type="EMBL" id="JAULBC010000006">
    <property type="protein sequence ID" value="MEX6689558.1"/>
    <property type="molecule type" value="Genomic_DNA"/>
</dbReference>
<dbReference type="InterPro" id="IPR054490">
    <property type="entry name" value="BT_1020-like_b-sandwich_1"/>
</dbReference>
<feature type="domain" description="BT-1020-like N-terminal beta-propeller" evidence="2">
    <location>
        <begin position="48"/>
        <end position="139"/>
    </location>
</feature>
<dbReference type="InterPro" id="IPR036278">
    <property type="entry name" value="Sialidase_sf"/>
</dbReference>
<reference evidence="3 4" key="1">
    <citation type="submission" date="2023-07" db="EMBL/GenBank/DDBJ databases">
        <authorList>
            <person name="Lian W.-H."/>
        </authorList>
    </citation>
    <scope>NUCLEOTIDE SEQUENCE [LARGE SCALE GENOMIC DNA]</scope>
    <source>
        <strain evidence="3 4">SYSU DXS3180</strain>
    </source>
</reference>
<proteinExistence type="predicted"/>
<evidence type="ECO:0000259" key="2">
    <source>
        <dbReference type="Pfam" id="PF24067"/>
    </source>
</evidence>
<gene>
    <name evidence="3" type="ORF">QTN47_18765</name>
</gene>
<sequence>MKKTNPHTLHLLRMLALAFVLLGNVANAYGRIFFQSDTVIQVAGNEPKKLNLEKPDGELPPLPEVQNIELLRTTRDAAELADGDGWTYAHHMDLAEWRGRMYAAWNMTVKDEDVPPSKVVYATSQNGVDWSKPADFFPRNLAWPGRFYFYHTKNDRMLAFCAANVSAGNVSESQKKVLLVREIKSDHKLGEVFTLITPSDKMPPYFEKSTDQGFIEACREAVNNNMLLEQQDYGMLLGDRKMEWHEKTPPLKGWKFGKAFCFYERPDHQWVGISKMGFVTTSGDGGKTWTEPVLPPTLIAGSAKVWGQRTRDGQYLLNYNPDPKRAKRFPLVVVSGSDGVHFKDTRVVHGEYPPRRYPGKYKDFGFQYVRGVAAWSSDSTFADKASTWLIYSVHKEDIWLSRIPLPLKTNAAPCPMDDFQSTKPGVFVAGWNIYSPKWAPVRVVDEPGNSGNRCLELRDADPTDYARAMRLFPTANVITAEFQIKPEQTDKRLDVEIQDEEGKPFLTLTFVPDGTINAVSGKHEASLGNYEPNKWQPFKVTVGSNKKSIQIYCSNKQVEIPYRKSSKTKLQRLVFRTGAPRGLGDTDLLQDRKDQPDEKAAVYYIDNVSIK</sequence>
<protein>
    <recommendedName>
        <fullName evidence="5">BNR repeat protein</fullName>
    </recommendedName>
</protein>
<accession>A0ABV3ZIA8</accession>
<dbReference type="Proteomes" id="UP001560573">
    <property type="component" value="Unassembled WGS sequence"/>
</dbReference>
<evidence type="ECO:0000313" key="4">
    <source>
        <dbReference type="Proteomes" id="UP001560573"/>
    </source>
</evidence>
<dbReference type="InterPro" id="IPR056425">
    <property type="entry name" value="Beta-prop_BT_1020"/>
</dbReference>
<name>A0ABV3ZIA8_9BACT</name>
<organism evidence="3 4">
    <name type="scientific">Danxiaibacter flavus</name>
    <dbReference type="NCBI Taxonomy" id="3049108"/>
    <lineage>
        <taxon>Bacteria</taxon>
        <taxon>Pseudomonadati</taxon>
        <taxon>Bacteroidota</taxon>
        <taxon>Chitinophagia</taxon>
        <taxon>Chitinophagales</taxon>
        <taxon>Chitinophagaceae</taxon>
        <taxon>Danxiaibacter</taxon>
    </lineage>
</organism>
<dbReference type="RefSeq" id="WP_369330965.1">
    <property type="nucleotide sequence ID" value="NZ_JAULBC010000006.1"/>
</dbReference>